<proteinExistence type="predicted"/>
<dbReference type="EMBL" id="JRTT01000004">
    <property type="protein sequence ID" value="KHD78614.1"/>
    <property type="molecule type" value="Genomic_DNA"/>
</dbReference>
<gene>
    <name evidence="1" type="ORF">MB27_04760</name>
</gene>
<sequence length="107" mass="10490">MLVLATGLVLVLVGAAGSAVGAARIARHQARVAADFGALAGGVHAIEGEAAACAVARRYVEANSAAMTGCTVTGREIVVATAVPLGFLPANAEAAARAGPVTDPLER</sequence>
<protein>
    <recommendedName>
        <fullName evidence="3">Helicase</fullName>
    </recommendedName>
</protein>
<reference evidence="1 2" key="1">
    <citation type="submission" date="2014-10" db="EMBL/GenBank/DDBJ databases">
        <title>Draft genome sequence of Actinoplanes utahensis NRRL 12052.</title>
        <authorList>
            <person name="Velasco-Bucheli B."/>
            <person name="del Cerro C."/>
            <person name="Hormigo D."/>
            <person name="Garcia J.L."/>
            <person name="Acebal C."/>
            <person name="Arroyo M."/>
            <person name="de la Mata I."/>
        </authorList>
    </citation>
    <scope>NUCLEOTIDE SEQUENCE [LARGE SCALE GENOMIC DNA]</scope>
    <source>
        <strain evidence="1 2">NRRL 12052</strain>
    </source>
</reference>
<evidence type="ECO:0008006" key="3">
    <source>
        <dbReference type="Google" id="ProtNLM"/>
    </source>
</evidence>
<organism evidence="1 2">
    <name type="scientific">Actinoplanes utahensis</name>
    <dbReference type="NCBI Taxonomy" id="1869"/>
    <lineage>
        <taxon>Bacteria</taxon>
        <taxon>Bacillati</taxon>
        <taxon>Actinomycetota</taxon>
        <taxon>Actinomycetes</taxon>
        <taxon>Micromonosporales</taxon>
        <taxon>Micromonosporaceae</taxon>
        <taxon>Actinoplanes</taxon>
    </lineage>
</organism>
<evidence type="ECO:0000313" key="1">
    <source>
        <dbReference type="EMBL" id="KHD78614.1"/>
    </source>
</evidence>
<accession>A0A0A6UW00</accession>
<evidence type="ECO:0000313" key="2">
    <source>
        <dbReference type="Proteomes" id="UP000054537"/>
    </source>
</evidence>
<dbReference type="STRING" id="1869.MB27_04760"/>
<dbReference type="Proteomes" id="UP000054537">
    <property type="component" value="Unassembled WGS sequence"/>
</dbReference>
<name>A0A0A6UW00_ACTUT</name>
<dbReference type="AlphaFoldDB" id="A0A0A6UW00"/>
<comment type="caution">
    <text evidence="1">The sequence shown here is derived from an EMBL/GenBank/DDBJ whole genome shotgun (WGS) entry which is preliminary data.</text>
</comment>
<keyword evidence="2" id="KW-1185">Reference proteome</keyword>
<dbReference type="NCBIfam" id="TIGR03816">
    <property type="entry name" value="tadE_like_DECH"/>
    <property type="match status" value="1"/>
</dbReference>
<dbReference type="InterPro" id="IPR021202">
    <property type="entry name" value="Rv3654c-like"/>
</dbReference>